<evidence type="ECO:0000256" key="1">
    <source>
        <dbReference type="ARBA" id="ARBA00022737"/>
    </source>
</evidence>
<dbReference type="Gene3D" id="3.40.50.10190">
    <property type="entry name" value="BRCT domain"/>
    <property type="match status" value="6"/>
</dbReference>
<dbReference type="FunFam" id="3.40.50.10190:FF:000057">
    <property type="entry name" value="Transcription coactivator"/>
    <property type="match status" value="1"/>
</dbReference>
<dbReference type="InterPro" id="IPR036420">
    <property type="entry name" value="BRCT_dom_sf"/>
</dbReference>
<dbReference type="EMBL" id="JARAOO010000006">
    <property type="protein sequence ID" value="KAJ7965504.1"/>
    <property type="molecule type" value="Genomic_DNA"/>
</dbReference>
<feature type="domain" description="BRCT" evidence="2">
    <location>
        <begin position="373"/>
        <end position="465"/>
    </location>
</feature>
<dbReference type="Proteomes" id="UP001163823">
    <property type="component" value="Chromosome 6"/>
</dbReference>
<dbReference type="Pfam" id="PF00533">
    <property type="entry name" value="BRCT"/>
    <property type="match status" value="2"/>
</dbReference>
<dbReference type="AlphaFoldDB" id="A0AAD7PSI1"/>
<dbReference type="CDD" id="cd17731">
    <property type="entry name" value="BRCT_TopBP1_rpt2_like"/>
    <property type="match status" value="2"/>
</dbReference>
<feature type="domain" description="BRCT" evidence="2">
    <location>
        <begin position="667"/>
        <end position="750"/>
    </location>
</feature>
<feature type="domain" description="BRCT" evidence="2">
    <location>
        <begin position="566"/>
        <end position="654"/>
    </location>
</feature>
<dbReference type="SUPFAM" id="SSF52113">
    <property type="entry name" value="BRCT domain"/>
    <property type="match status" value="5"/>
</dbReference>
<dbReference type="InterPro" id="IPR059215">
    <property type="entry name" value="BRCT2_TopBP1-like"/>
</dbReference>
<accession>A0AAD7PSI1</accession>
<name>A0AAD7PSI1_QUISA</name>
<organism evidence="3 4">
    <name type="scientific">Quillaja saponaria</name>
    <name type="common">Soap bark tree</name>
    <dbReference type="NCBI Taxonomy" id="32244"/>
    <lineage>
        <taxon>Eukaryota</taxon>
        <taxon>Viridiplantae</taxon>
        <taxon>Streptophyta</taxon>
        <taxon>Embryophyta</taxon>
        <taxon>Tracheophyta</taxon>
        <taxon>Spermatophyta</taxon>
        <taxon>Magnoliopsida</taxon>
        <taxon>eudicotyledons</taxon>
        <taxon>Gunneridae</taxon>
        <taxon>Pentapetalae</taxon>
        <taxon>rosids</taxon>
        <taxon>fabids</taxon>
        <taxon>Fabales</taxon>
        <taxon>Quillajaceae</taxon>
        <taxon>Quillaja</taxon>
    </lineage>
</organism>
<proteinExistence type="predicted"/>
<dbReference type="InterPro" id="IPR001357">
    <property type="entry name" value="BRCT_dom"/>
</dbReference>
<sequence>MLKTKTFKGANVFMSRNLVPPEIFDALIDALKHNGADVFLCCDPSRSGPNDYHIISSIDHEKFEDLKDKGCNLLGPQCVLSCAKEHRSFPKQEFTCCLAMDGVKVLASGFEMDEKVKLGKLVTAMGGVLHTKASLDVSFVIVKNVLAAKYKWALTVLKKPIVTVNWLYQCWNEHRVVPQDSYRVLPFSGLTICVTRIPADARKEIEMLISQNGGKYSAELTKKCTHLISDAPEGDKYKVARRWGHIHIVTRKWFDQSIARRACLNEESYPVQGGSASSNKVINNCLKAQNSQEKDIGEMQSAACSSVADSDLPVCCNKFVDRDQEATDSQNFSSAFSNAPVSVTKADSEAHIVQLNNEVNLDSTVASDSQSDDSDLYLSECRILLVGFEASQMRRLVNMVRRGGGSRYMSFNDKLTHIVIGIPSEMEKKDVRSLAAMGVIHVVRTSWLEDCDREKKEVPILRRHVASDLLLPKGALTGLMGLNQGKNSTIHQSMLADQVLGSKDSVIGTPSSLDSNIEGKPEIGVNRQISSKAVGRSTVQSQLPIVNNKVKDQEKMQHDSSVQNESSSTAFRGKRFRFSNSFPEDRRAEVAQWVYQGRGEVVDDHSEQNVHFTIACHGMKPSSADVLWSTSVSSHWIRSCLEDGSLLDINSHILYSPLPCHIPLPGFENFRFCVSQYEDKDRVLLRNLCFVLGAKFVEKLNKKVTHLLCKFTSGPKYEAACKWGIHSITSEWMFECVKQNRIVALDPFLPKEVTAQDQEAGFCTVSQFPTQAVRMIGADSPSQFHSQSENLKNTPVYKVHRESEKFRDETKISSKCSKKARIFEDHGLNSGYPMCDMNPTEDNILKDTGETSEAFPDVAAAIEDLLEQTSKIHSQKSPSRTECDRSLFSSEFSILGEDHSNAHSVTGLSKHWLNRRGRKDDECNVSGDGNGDVFYGFSETQTDSQVVGYEEDLSGRQMLIEKIRTRNSMT</sequence>
<protein>
    <submittedName>
        <fullName evidence="3">DNA topoisomerase 2-binding protein 1</fullName>
    </submittedName>
</protein>
<keyword evidence="4" id="KW-1185">Reference proteome</keyword>
<dbReference type="SMART" id="SM00292">
    <property type="entry name" value="BRCT"/>
    <property type="match status" value="6"/>
</dbReference>
<reference evidence="3" key="1">
    <citation type="journal article" date="2023" name="Science">
        <title>Elucidation of the pathway for biosynthesis of saponin adjuvants from the soapbark tree.</title>
        <authorList>
            <person name="Reed J."/>
            <person name="Orme A."/>
            <person name="El-Demerdash A."/>
            <person name="Owen C."/>
            <person name="Martin L.B.B."/>
            <person name="Misra R.C."/>
            <person name="Kikuchi S."/>
            <person name="Rejzek M."/>
            <person name="Martin A.C."/>
            <person name="Harkess A."/>
            <person name="Leebens-Mack J."/>
            <person name="Louveau T."/>
            <person name="Stephenson M.J."/>
            <person name="Osbourn A."/>
        </authorList>
    </citation>
    <scope>NUCLEOTIDE SEQUENCE</scope>
    <source>
        <strain evidence="3">S10</strain>
    </source>
</reference>
<feature type="domain" description="BRCT" evidence="2">
    <location>
        <begin position="182"/>
        <end position="271"/>
    </location>
</feature>
<dbReference type="PROSITE" id="PS50172">
    <property type="entry name" value="BRCT"/>
    <property type="match status" value="5"/>
</dbReference>
<dbReference type="GO" id="GO:0033314">
    <property type="term" value="P:mitotic DNA replication checkpoint signaling"/>
    <property type="evidence" value="ECO:0007669"/>
    <property type="project" value="TreeGrafter"/>
</dbReference>
<dbReference type="FunFam" id="3.40.50.10190:FF:000052">
    <property type="entry name" value="Transcription coactivator"/>
    <property type="match status" value="1"/>
</dbReference>
<dbReference type="CDD" id="cd00027">
    <property type="entry name" value="BRCT"/>
    <property type="match status" value="1"/>
</dbReference>
<dbReference type="GO" id="GO:0007095">
    <property type="term" value="P:mitotic G2 DNA damage checkpoint signaling"/>
    <property type="evidence" value="ECO:0007669"/>
    <property type="project" value="TreeGrafter"/>
</dbReference>
<keyword evidence="1" id="KW-0677">Repeat</keyword>
<evidence type="ECO:0000313" key="4">
    <source>
        <dbReference type="Proteomes" id="UP001163823"/>
    </source>
</evidence>
<dbReference type="PANTHER" id="PTHR13561">
    <property type="entry name" value="DNA REPLICATION REGULATOR DPB11-RELATED"/>
    <property type="match status" value="1"/>
</dbReference>
<evidence type="ECO:0000313" key="3">
    <source>
        <dbReference type="EMBL" id="KAJ7965504.1"/>
    </source>
</evidence>
<dbReference type="FunFam" id="3.40.50.10190:FF:000061">
    <property type="entry name" value="Transcription coactivator"/>
    <property type="match status" value="1"/>
</dbReference>
<feature type="domain" description="BRCT" evidence="2">
    <location>
        <begin position="100"/>
        <end position="184"/>
    </location>
</feature>
<dbReference type="PANTHER" id="PTHR13561:SF20">
    <property type="entry name" value="DNA TOPOISOMERASE 2-BINDING PROTEIN 1"/>
    <property type="match status" value="1"/>
</dbReference>
<gene>
    <name evidence="3" type="ORF">O6P43_015132</name>
</gene>
<comment type="caution">
    <text evidence="3">The sequence shown here is derived from an EMBL/GenBank/DDBJ whole genome shotgun (WGS) entry which is preliminary data.</text>
</comment>
<dbReference type="KEGG" id="qsa:O6P43_015132"/>
<dbReference type="GO" id="GO:0006270">
    <property type="term" value="P:DNA replication initiation"/>
    <property type="evidence" value="ECO:0007669"/>
    <property type="project" value="TreeGrafter"/>
</dbReference>
<dbReference type="Pfam" id="PF12738">
    <property type="entry name" value="PTCB-BRCT"/>
    <property type="match status" value="2"/>
</dbReference>
<evidence type="ECO:0000259" key="2">
    <source>
        <dbReference type="PROSITE" id="PS50172"/>
    </source>
</evidence>
<dbReference type="FunFam" id="3.40.50.10190:FF:000010">
    <property type="entry name" value="DNA topoisomerase II binding protein 1"/>
    <property type="match status" value="1"/>
</dbReference>